<dbReference type="SUPFAM" id="SSF81383">
    <property type="entry name" value="F-box domain"/>
    <property type="match status" value="1"/>
</dbReference>
<gene>
    <name evidence="1" type="ORF">AMORRO_LOCUS6165</name>
</gene>
<dbReference type="Proteomes" id="UP000789342">
    <property type="component" value="Unassembled WGS sequence"/>
</dbReference>
<reference evidence="1" key="1">
    <citation type="submission" date="2021-06" db="EMBL/GenBank/DDBJ databases">
        <authorList>
            <person name="Kallberg Y."/>
            <person name="Tangrot J."/>
            <person name="Rosling A."/>
        </authorList>
    </citation>
    <scope>NUCLEOTIDE SEQUENCE</scope>
    <source>
        <strain evidence="1">CL551</strain>
    </source>
</reference>
<protein>
    <submittedName>
        <fullName evidence="1">7902_t:CDS:1</fullName>
    </submittedName>
</protein>
<keyword evidence="2" id="KW-1185">Reference proteome</keyword>
<evidence type="ECO:0000313" key="1">
    <source>
        <dbReference type="EMBL" id="CAG8564263.1"/>
    </source>
</evidence>
<name>A0A9N9FY38_9GLOM</name>
<dbReference type="EMBL" id="CAJVPV010003987">
    <property type="protein sequence ID" value="CAG8564263.1"/>
    <property type="molecule type" value="Genomic_DNA"/>
</dbReference>
<organism evidence="1 2">
    <name type="scientific">Acaulospora morrowiae</name>
    <dbReference type="NCBI Taxonomy" id="94023"/>
    <lineage>
        <taxon>Eukaryota</taxon>
        <taxon>Fungi</taxon>
        <taxon>Fungi incertae sedis</taxon>
        <taxon>Mucoromycota</taxon>
        <taxon>Glomeromycotina</taxon>
        <taxon>Glomeromycetes</taxon>
        <taxon>Diversisporales</taxon>
        <taxon>Acaulosporaceae</taxon>
        <taxon>Acaulospora</taxon>
    </lineage>
</organism>
<dbReference type="AlphaFoldDB" id="A0A9N9FY38"/>
<sequence>MGHPCSDEHHVIDFSAGTFLNIHTHTVEVVGREVGRGKACIDLICPDYKCGLIIKYETCILNWFQVFDYLDSINTAEMTWKSNKRIRNEGNITSEIASRRSIRLQQRFKHVEEVKDVPYLPDEVINNIFEYLNLGTKYACLFISRRMCRLMVQILWRAPFKFCTSFGNHKLITTYVSCLDPSRREVLKQAGIILPDNMSTPLFPYQCYLKEFSLNPFENMVFWWYTQNQKLDGISRFGLPRNFEILMTEMSQLIFNSACLKHVDISLDSACTFLPEFQSFSRFKFIGENITSLSTGIFFVSSEATSNQLIELLKSTETSVNKIQCMDIIHFCDYVPEFVRLIKAQSNLRQLSLRDSNIVKPILRVLSTTATTTLTWLGLEMISLQPKSLVLLTTCQNLETLVLVNCLDVPVDEFIPSDEPPIDHQFVNLRKLHIIDNRAFFYVDLTGLREIFQMTSRSLKELIIDMACSLQMRALLSSMIEISPMITSLAVCGGQSDIMFKEFQEWLEISKLECLILRLNENNIGTFIKDLCTHFPNSLVHLDIDSLITPTQLSNFLNKCDHVNFKRLGLNDRRGINDEHLHILMKYAEYFGSLEIVEYDRWATRNKWVKPSKFSDEKLKKAGRFIRVIRRDVSYPFHNPMDSNLLYGRIL</sequence>
<dbReference type="SUPFAM" id="SSF52047">
    <property type="entry name" value="RNI-like"/>
    <property type="match status" value="1"/>
</dbReference>
<evidence type="ECO:0000313" key="2">
    <source>
        <dbReference type="Proteomes" id="UP000789342"/>
    </source>
</evidence>
<dbReference type="OrthoDB" id="2325291at2759"/>
<dbReference type="InterPro" id="IPR032675">
    <property type="entry name" value="LRR_dom_sf"/>
</dbReference>
<proteinExistence type="predicted"/>
<dbReference type="InterPro" id="IPR036047">
    <property type="entry name" value="F-box-like_dom_sf"/>
</dbReference>
<comment type="caution">
    <text evidence="1">The sequence shown here is derived from an EMBL/GenBank/DDBJ whole genome shotgun (WGS) entry which is preliminary data.</text>
</comment>
<dbReference type="Gene3D" id="3.80.10.10">
    <property type="entry name" value="Ribonuclease Inhibitor"/>
    <property type="match status" value="1"/>
</dbReference>
<accession>A0A9N9FY38</accession>